<protein>
    <recommendedName>
        <fullName evidence="3">cellulase</fullName>
        <ecNumber evidence="3">3.2.1.4</ecNumber>
    </recommendedName>
</protein>
<evidence type="ECO:0000313" key="11">
    <source>
        <dbReference type="EMBL" id="ACZ98591.1"/>
    </source>
</evidence>
<dbReference type="InterPro" id="IPR012291">
    <property type="entry name" value="CBM2_carb-bd_dom_sf"/>
</dbReference>
<dbReference type="InterPro" id="IPR001547">
    <property type="entry name" value="Glyco_hydro_5"/>
</dbReference>
<dbReference type="InterPro" id="IPR003343">
    <property type="entry name" value="Big_2"/>
</dbReference>
<evidence type="ECO:0000256" key="4">
    <source>
        <dbReference type="ARBA" id="ARBA00022801"/>
    </source>
</evidence>
<keyword evidence="6" id="KW-0119">Carbohydrate metabolism</keyword>
<dbReference type="Gene3D" id="2.60.40.1080">
    <property type="match status" value="1"/>
</dbReference>
<comment type="catalytic activity">
    <reaction evidence="1">
        <text>Endohydrolysis of (1-&gt;4)-beta-D-glucosidic linkages in cellulose, lichenin and cereal beta-D-glucans.</text>
        <dbReference type="EC" id="3.2.1.4"/>
    </reaction>
</comment>
<dbReference type="GO" id="GO:0005576">
    <property type="term" value="C:extracellular region"/>
    <property type="evidence" value="ECO:0007669"/>
    <property type="project" value="TreeGrafter"/>
</dbReference>
<dbReference type="Pfam" id="PF00150">
    <property type="entry name" value="Cellulase"/>
    <property type="match status" value="1"/>
</dbReference>
<feature type="domain" description="CBM2" evidence="10">
    <location>
        <begin position="1151"/>
        <end position="1255"/>
    </location>
</feature>
<dbReference type="InterPro" id="IPR017853">
    <property type="entry name" value="GH"/>
</dbReference>
<dbReference type="InterPro" id="IPR018087">
    <property type="entry name" value="Glyco_hydro_5_CS"/>
</dbReference>
<evidence type="ECO:0000256" key="8">
    <source>
        <dbReference type="ARBA" id="ARBA00023326"/>
    </source>
</evidence>
<proteinExistence type="inferred from homology"/>
<dbReference type="GO" id="GO:0008810">
    <property type="term" value="F:cellulase activity"/>
    <property type="evidence" value="ECO:0007669"/>
    <property type="project" value="UniProtKB-EC"/>
</dbReference>
<keyword evidence="7" id="KW-0326">Glycosidase</keyword>
<feature type="chain" id="PRO_5003032688" description="cellulase" evidence="9">
    <location>
        <begin position="29"/>
        <end position="1255"/>
    </location>
</feature>
<dbReference type="GO" id="GO:0030245">
    <property type="term" value="P:cellulose catabolic process"/>
    <property type="evidence" value="ECO:0007669"/>
    <property type="project" value="UniProtKB-KW"/>
</dbReference>
<dbReference type="Pfam" id="PF00553">
    <property type="entry name" value="CBM_2"/>
    <property type="match status" value="2"/>
</dbReference>
<dbReference type="InterPro" id="IPR001919">
    <property type="entry name" value="CBD2"/>
</dbReference>
<dbReference type="SUPFAM" id="SSF49384">
    <property type="entry name" value="Carbohydrate-binding domain"/>
    <property type="match status" value="2"/>
</dbReference>
<dbReference type="InterPro" id="IPR008965">
    <property type="entry name" value="CBM2/CBM3_carb-bd_dom_sf"/>
</dbReference>
<dbReference type="EMBL" id="GU211267">
    <property type="protein sequence ID" value="ACZ98591.1"/>
    <property type="molecule type" value="Genomic_DNA"/>
</dbReference>
<evidence type="ECO:0000256" key="3">
    <source>
        <dbReference type="ARBA" id="ARBA00012601"/>
    </source>
</evidence>
<evidence type="ECO:0000256" key="7">
    <source>
        <dbReference type="ARBA" id="ARBA00023295"/>
    </source>
</evidence>
<evidence type="ECO:0000256" key="5">
    <source>
        <dbReference type="ARBA" id="ARBA00023001"/>
    </source>
</evidence>
<dbReference type="Gene3D" id="2.60.40.290">
    <property type="match status" value="2"/>
</dbReference>
<reference evidence="11" key="1">
    <citation type="journal article" date="2010" name="Appl. Environ. Microbiol.">
        <title>Cellulosilyticum ruminicola, a newly described rumen bacterium that possesses redundant fibrolytic-protein-encoding genes and degrades lignocellulose with multiple carbohydrate- borne fibrolytic enzymes.</title>
        <authorList>
            <person name="Cai S."/>
            <person name="Li J."/>
            <person name="Hu F.Z."/>
            <person name="Zhang K."/>
            <person name="Luo Y."/>
            <person name="Janto B."/>
            <person name="Boissy R."/>
            <person name="Ehrlich G."/>
            <person name="Dong X."/>
        </authorList>
    </citation>
    <scope>NUCLEOTIDE SEQUENCE</scope>
    <source>
        <strain evidence="11">CGMCC 1.5065</strain>
    </source>
</reference>
<dbReference type="PROSITE" id="PS00659">
    <property type="entry name" value="GLYCOSYL_HYDROL_F5"/>
    <property type="match status" value="1"/>
</dbReference>
<evidence type="ECO:0000259" key="10">
    <source>
        <dbReference type="PROSITE" id="PS51173"/>
    </source>
</evidence>
<dbReference type="CAZy" id="GH5">
    <property type="family name" value="Glycoside Hydrolase Family 5"/>
</dbReference>
<evidence type="ECO:0000256" key="9">
    <source>
        <dbReference type="SAM" id="SignalP"/>
    </source>
</evidence>
<evidence type="ECO:0000256" key="6">
    <source>
        <dbReference type="ARBA" id="ARBA00023277"/>
    </source>
</evidence>
<dbReference type="InterPro" id="IPR008964">
    <property type="entry name" value="Invasin/intimin_cell_adhesion"/>
</dbReference>
<dbReference type="InterPro" id="IPR050386">
    <property type="entry name" value="Glycosyl_hydrolase_5"/>
</dbReference>
<dbReference type="Pfam" id="PF18259">
    <property type="entry name" value="CBM65_1"/>
    <property type="match status" value="2"/>
</dbReference>
<dbReference type="GO" id="GO:0009986">
    <property type="term" value="C:cell surface"/>
    <property type="evidence" value="ECO:0007669"/>
    <property type="project" value="TreeGrafter"/>
</dbReference>
<dbReference type="SMART" id="SM00637">
    <property type="entry name" value="CBD_II"/>
    <property type="match status" value="2"/>
</dbReference>
<dbReference type="CAZy" id="CBM65">
    <property type="family name" value="Carbohydrate-Binding Module Family 65"/>
</dbReference>
<dbReference type="SMART" id="SM00635">
    <property type="entry name" value="BID_2"/>
    <property type="match status" value="1"/>
</dbReference>
<name>D2KFI9_9FIRM</name>
<evidence type="ECO:0000256" key="2">
    <source>
        <dbReference type="ARBA" id="ARBA00005641"/>
    </source>
</evidence>
<organism evidence="11">
    <name type="scientific">Cellulosilyticum ruminicola</name>
    <dbReference type="NCBI Taxonomy" id="425254"/>
    <lineage>
        <taxon>Bacteria</taxon>
        <taxon>Bacillati</taxon>
        <taxon>Bacillota</taxon>
        <taxon>Clostridia</taxon>
        <taxon>Lachnospirales</taxon>
        <taxon>Cellulosilyticaceae</taxon>
        <taxon>Cellulosilyticum</taxon>
    </lineage>
</organism>
<feature type="non-terminal residue" evidence="11">
    <location>
        <position position="1255"/>
    </location>
</feature>
<dbReference type="PROSITE" id="PS51173">
    <property type="entry name" value="CBM2"/>
    <property type="match status" value="2"/>
</dbReference>
<keyword evidence="4" id="KW-0378">Hydrolase</keyword>
<dbReference type="PANTHER" id="PTHR31297:SF41">
    <property type="entry name" value="ENDOGLUCANASE, PUTATIVE (AFU_ORTHOLOGUE AFUA_5G01830)-RELATED"/>
    <property type="match status" value="1"/>
</dbReference>
<accession>D2KFI9</accession>
<comment type="similarity">
    <text evidence="2">Belongs to the glycosyl hydrolase 5 (cellulase A) family.</text>
</comment>
<feature type="signal peptide" evidence="9">
    <location>
        <begin position="1"/>
        <end position="28"/>
    </location>
</feature>
<dbReference type="GO" id="GO:0008422">
    <property type="term" value="F:beta-glucosidase activity"/>
    <property type="evidence" value="ECO:0007669"/>
    <property type="project" value="TreeGrafter"/>
</dbReference>
<dbReference type="EC" id="3.2.1.4" evidence="3"/>
<keyword evidence="8" id="KW-0624">Polysaccharide degradation</keyword>
<dbReference type="CAZy" id="CBM2">
    <property type="family name" value="Carbohydrate-Binding Module Family 2"/>
</dbReference>
<dbReference type="AlphaFoldDB" id="D2KFI9"/>
<dbReference type="SUPFAM" id="SSF49373">
    <property type="entry name" value="Invasin/intimin cell-adhesion fragments"/>
    <property type="match status" value="1"/>
</dbReference>
<feature type="domain" description="CBM2" evidence="10">
    <location>
        <begin position="1047"/>
        <end position="1156"/>
    </location>
</feature>
<dbReference type="InterPro" id="IPR040877">
    <property type="entry name" value="CBM65_1"/>
</dbReference>
<evidence type="ECO:0000256" key="1">
    <source>
        <dbReference type="ARBA" id="ARBA00000966"/>
    </source>
</evidence>
<dbReference type="GO" id="GO:0030247">
    <property type="term" value="F:polysaccharide binding"/>
    <property type="evidence" value="ECO:0007669"/>
    <property type="project" value="UniProtKB-UniRule"/>
</dbReference>
<dbReference type="Pfam" id="PF02368">
    <property type="entry name" value="Big_2"/>
    <property type="match status" value="1"/>
</dbReference>
<sequence length="1255" mass="139289">MNKRWRQRIFSLCTTAAMVSSLMPMVQATEASSTYKIGDSSPIFCQFYAQNQSGNWDWMSAGGQNLTVGETTTLEFSALDDDNNSKFAVATDDAAFGFQFGDSKIIAGDKSSVDLTIDEIVIKADGYEDLVIDPKQKDYKVDYLAEEVSWGIQGNTTSVDLKSYLGDDFLPYLKAITGFEAKVTLNGYTYKGQAPKEEEKVEGEAIYKKGDVSQLFTQFYAQENGGNWSWYSPGSENIVYGESNTFKFNTLDEDGNSIFANVGADDAFGIQIGDSKLQDGDRGIFKSNIKQIVMKAEGYDDVVIDLDETYDLDFIAQEVAWGIDGNAKMISLKKYVPGAFTEYVKAITSLEVTMSCDDYQFIAKPAEEPEFPEDYQHPTEMRGLTAKELVKDMKVGWNLGNTLDSTGGETAWGNPKTTRKMIDAIKAAGFNTVRVPVTWDTGTDEDVNISQEYMDRVETVVNYALANDMYVILNVHHAPKGWFYTTPELEDSAAAHYAKLWEQIGARFSDYGDKLIFETMNEPRSNEQDWTGDKTAYDIVNHYNRVALSAIRESGGNNADRLVMIPPYAASSNYSGATALEIPDDDMIAVSIHAYSPYSFAMDTKSDKVTWGSDEDKRELQNLFKSLDEMFLSKDIPVVIGEFASTNKNNDEARATHAKYYAQLCKSYDIPCVWWDNGAITENTTDAMGIFDRKRLTWFKPGIVKALIEGYNGETIDISESALIFDGTATSTEWGQAVSLTPNKDIMLKNLTEGMNIAVKYESESKPELVLQSWSGGPSWVKVAPARVENGVAYFRYEDMVEAYAKELEEPSEETFPSLDQIHIGDTGSDLTVTKVYLSETEDPTLIYKGECTCTAWGQALTFIPGTDIMMNKLGKNVKIAVKYESEEVPEIILQSWSGGASWAKAQPSEVKNGVAYFRYEDMVKAYAEGTENYESYGEVFPCLNKVYIGAQNTDLKVTKVNYVFPVRVEDASFNTLPTLYQGDTVDLNDYLIITPDNATDKEVSKWSSSNEKVATVDENGNLVVLKPGYTTITAKLDDNDMEVTYDLEVAIKFDADCKLGSDWGTGVNGELVFTNTQTTPINDWTVEFDYDGEILSIWYGKIVSHEGSHYVVKNLGWNKEIPAGGTITVGFIANYEGDVPAPTNYKFLNPEKKDVEPTYDVALDVKSAWNGNFSGEIKITNTSEETISNWSLDAEITGEIAQIWGGAVASQEDSKYTFINADYNKEIAPGETVTIGISGTANGDVELVSYALNF</sequence>
<dbReference type="PANTHER" id="PTHR31297">
    <property type="entry name" value="GLUCAN ENDO-1,6-BETA-GLUCOSIDASE B"/>
    <property type="match status" value="1"/>
</dbReference>
<keyword evidence="5" id="KW-0136">Cellulose degradation</keyword>
<dbReference type="Gene3D" id="3.20.20.80">
    <property type="entry name" value="Glycosidases"/>
    <property type="match status" value="1"/>
</dbReference>
<keyword evidence="9" id="KW-0732">Signal</keyword>
<dbReference type="Gene3D" id="2.60.120.1070">
    <property type="match status" value="2"/>
</dbReference>
<dbReference type="SUPFAM" id="SSF51445">
    <property type="entry name" value="(Trans)glycosidases"/>
    <property type="match status" value="1"/>
</dbReference>
<dbReference type="SMR" id="D2KFI9"/>